<dbReference type="Pfam" id="PF03343">
    <property type="entry name" value="SART-1"/>
    <property type="match status" value="2"/>
</dbReference>
<evidence type="ECO:0000256" key="5">
    <source>
        <dbReference type="SAM" id="MobiDB-lite"/>
    </source>
</evidence>
<organism evidence="6 7">
    <name type="scientific">Platanthera zijinensis</name>
    <dbReference type="NCBI Taxonomy" id="2320716"/>
    <lineage>
        <taxon>Eukaryota</taxon>
        <taxon>Viridiplantae</taxon>
        <taxon>Streptophyta</taxon>
        <taxon>Embryophyta</taxon>
        <taxon>Tracheophyta</taxon>
        <taxon>Spermatophyta</taxon>
        <taxon>Magnoliopsida</taxon>
        <taxon>Liliopsida</taxon>
        <taxon>Asparagales</taxon>
        <taxon>Orchidaceae</taxon>
        <taxon>Orchidoideae</taxon>
        <taxon>Orchideae</taxon>
        <taxon>Orchidinae</taxon>
        <taxon>Platanthera</taxon>
    </lineage>
</organism>
<feature type="region of interest" description="Disordered" evidence="5">
    <location>
        <begin position="1012"/>
        <end position="1041"/>
    </location>
</feature>
<comment type="caution">
    <text evidence="6">The sequence shown here is derived from an EMBL/GenBank/DDBJ whole genome shotgun (WGS) entry which is preliminary data.</text>
</comment>
<protein>
    <recommendedName>
        <fullName evidence="8">SART-1 family protein DOT2</fullName>
    </recommendedName>
</protein>
<dbReference type="PANTHER" id="PTHR14152:SF5">
    <property type="entry name" value="U4_U6.U5 TRI-SNRNP-ASSOCIATED PROTEIN 1"/>
    <property type="match status" value="1"/>
</dbReference>
<feature type="coiled-coil region" evidence="4">
    <location>
        <begin position="463"/>
        <end position="497"/>
    </location>
</feature>
<feature type="compositionally biased region" description="Basic and acidic residues" evidence="5">
    <location>
        <begin position="1"/>
        <end position="13"/>
    </location>
</feature>
<feature type="region of interest" description="Disordered" evidence="5">
    <location>
        <begin position="363"/>
        <end position="413"/>
    </location>
</feature>
<feature type="compositionally biased region" description="Basic and acidic residues" evidence="5">
    <location>
        <begin position="65"/>
        <end position="348"/>
    </location>
</feature>
<dbReference type="Proteomes" id="UP001418222">
    <property type="component" value="Unassembled WGS sequence"/>
</dbReference>
<dbReference type="PANTHER" id="PTHR14152">
    <property type="entry name" value="SQUAMOUS CELL CARCINOMA ANTIGEN RECOGNISED BY CYTOTOXIC T LYMPHOCYTES"/>
    <property type="match status" value="1"/>
</dbReference>
<name>A0AAP0G8H0_9ASPA</name>
<feature type="compositionally biased region" description="Basic and acidic residues" evidence="5">
    <location>
        <begin position="44"/>
        <end position="53"/>
    </location>
</feature>
<evidence type="ECO:0000313" key="7">
    <source>
        <dbReference type="Proteomes" id="UP001418222"/>
    </source>
</evidence>
<gene>
    <name evidence="6" type="ORF">KSP39_PZI007625</name>
</gene>
<feature type="compositionally biased region" description="Basic and acidic residues" evidence="5">
    <location>
        <begin position="372"/>
        <end position="412"/>
    </location>
</feature>
<sequence>MEDEEVTRSREGQGEEEDVRNNSSKRIGRNQRDYDTDEMEIDNEADKSREERKHDRKERKKERQHKNDYGHQDMDDSKQREKDDTSGRDTEYHSSKEKVGSSRDKKEFLGDYGKDRDPEFEKEKVREKIRTKDYDRINHRGDWEHEQAKDKGRKLDKGKDTDHSRERSIDREREEGRDHGNSKVRDHGKDKGREGKYKGKQRDRYKDIDSNRDQCIGRERDQSRYHVKDRTREGEKEKESERDRGLHREHERGKEREKVHDHHRDRDKDSESDKDKTHDKSRIHDKDHAHEIDRELERDGLREKDRERVKDREMERDRVREKDHERGKDREKEKDHDRYWAKEKEREKLKDLEKEMISEKIGERGKFKKHREKEVDVAADQDRSSGRDTERNISRDKEVEENLIDPHEDVDAQNKISFGDHSARAVGSQKSSVLAERLKKIRDERMNGNSEAVSEVLSWVNKSRKLEEKRNSENEKAIALARKLDEQDKILDESEDEESIDDSRKYLAGVKVLHGLDKVMEGAAVVLTLKDQNILADGDVNEEVDMLESVEIGEQKRRNEAYSAAKRKTGIYDDKFNDDLISQKTMLPQYDDSVVDEGVTLDESGRFTGEAEKKLADLRKRIERNTFKKDYADLSLSGKIQSDYFTMDEMLQFKKPKKKKSLRKKQGLDLDALEAEARVTGLGLGDLGTRGDAKRLSAREVEEKNLAEARSNAYQAALIKAEEASKILRPGSPSTSKSDNDESLNLGEDYEDLQKSLDQARKLTLKKPDEAAPFGPHAVALLATALREQDNTQASAAGDTQENKVVITEMEEFVLGLQINEEANNPETEDVFKDDEDDSMSIDRETNRVAVGWTEEKETEMGELPAGGDTEDISPDEIIHETAVGKGLSGALKLLKDRGTLKESIDWGGRNMDKKKSKLVGIYANDGSKEIRIERTDEFGRILTPKEAFRILSHKFHGKGPGKMKQEKRMNQYYEDLKTKQMKASDTPLLAMEKMREAQSRLKTPYLVLSGHVKPGQTSDPRSGFATVEKDNPGSLTPMLGDKKVEHFLGIRHRPESGSMGPPPAKKPKL</sequence>
<comment type="similarity">
    <text evidence="2">Belongs to the SNU66/SART1 family.</text>
</comment>
<dbReference type="EMBL" id="JBBWWQ010000006">
    <property type="protein sequence ID" value="KAK8944258.1"/>
    <property type="molecule type" value="Genomic_DNA"/>
</dbReference>
<feature type="region of interest" description="Disordered" evidence="5">
    <location>
        <begin position="725"/>
        <end position="746"/>
    </location>
</feature>
<proteinExistence type="inferred from homology"/>
<dbReference type="GO" id="GO:0046540">
    <property type="term" value="C:U4/U6 x U5 tri-snRNP complex"/>
    <property type="evidence" value="ECO:0007669"/>
    <property type="project" value="TreeGrafter"/>
</dbReference>
<dbReference type="InterPro" id="IPR005011">
    <property type="entry name" value="SNU66/SART1"/>
</dbReference>
<evidence type="ECO:0000256" key="3">
    <source>
        <dbReference type="ARBA" id="ARBA00023242"/>
    </source>
</evidence>
<keyword evidence="7" id="KW-1185">Reference proteome</keyword>
<dbReference type="AlphaFoldDB" id="A0AAP0G8H0"/>
<feature type="compositionally biased region" description="Basic residues" evidence="5">
    <location>
        <begin position="54"/>
        <end position="64"/>
    </location>
</feature>
<evidence type="ECO:0000256" key="1">
    <source>
        <dbReference type="ARBA" id="ARBA00004123"/>
    </source>
</evidence>
<keyword evidence="4" id="KW-0175">Coiled coil</keyword>
<evidence type="ECO:0000256" key="2">
    <source>
        <dbReference type="ARBA" id="ARBA00006076"/>
    </source>
</evidence>
<feature type="region of interest" description="Disordered" evidence="5">
    <location>
        <begin position="1"/>
        <end position="348"/>
    </location>
</feature>
<reference evidence="6 7" key="1">
    <citation type="journal article" date="2022" name="Nat. Plants">
        <title>Genomes of leafy and leafless Platanthera orchids illuminate the evolution of mycoheterotrophy.</title>
        <authorList>
            <person name="Li M.H."/>
            <person name="Liu K.W."/>
            <person name="Li Z."/>
            <person name="Lu H.C."/>
            <person name="Ye Q.L."/>
            <person name="Zhang D."/>
            <person name="Wang J.Y."/>
            <person name="Li Y.F."/>
            <person name="Zhong Z.M."/>
            <person name="Liu X."/>
            <person name="Yu X."/>
            <person name="Liu D.K."/>
            <person name="Tu X.D."/>
            <person name="Liu B."/>
            <person name="Hao Y."/>
            <person name="Liao X.Y."/>
            <person name="Jiang Y.T."/>
            <person name="Sun W.H."/>
            <person name="Chen J."/>
            <person name="Chen Y.Q."/>
            <person name="Ai Y."/>
            <person name="Zhai J.W."/>
            <person name="Wu S.S."/>
            <person name="Zhou Z."/>
            <person name="Hsiao Y.Y."/>
            <person name="Wu W.L."/>
            <person name="Chen Y.Y."/>
            <person name="Lin Y.F."/>
            <person name="Hsu J.L."/>
            <person name="Li C.Y."/>
            <person name="Wang Z.W."/>
            <person name="Zhao X."/>
            <person name="Zhong W.Y."/>
            <person name="Ma X.K."/>
            <person name="Ma L."/>
            <person name="Huang J."/>
            <person name="Chen G.Z."/>
            <person name="Huang M.Z."/>
            <person name="Huang L."/>
            <person name="Peng D.H."/>
            <person name="Luo Y.B."/>
            <person name="Zou S.Q."/>
            <person name="Chen S.P."/>
            <person name="Lan S."/>
            <person name="Tsai W.C."/>
            <person name="Van de Peer Y."/>
            <person name="Liu Z.J."/>
        </authorList>
    </citation>
    <scope>NUCLEOTIDE SEQUENCE [LARGE SCALE GENOMIC DNA]</scope>
    <source>
        <strain evidence="6">Lor287</strain>
    </source>
</reference>
<dbReference type="GO" id="GO:0000481">
    <property type="term" value="P:maturation of 5S rRNA"/>
    <property type="evidence" value="ECO:0007669"/>
    <property type="project" value="TreeGrafter"/>
</dbReference>
<keyword evidence="3" id="KW-0539">Nucleus</keyword>
<evidence type="ECO:0000313" key="6">
    <source>
        <dbReference type="EMBL" id="KAK8944258.1"/>
    </source>
</evidence>
<comment type="subcellular location">
    <subcellularLocation>
        <location evidence="1">Nucleus</location>
    </subcellularLocation>
</comment>
<evidence type="ECO:0008006" key="8">
    <source>
        <dbReference type="Google" id="ProtNLM"/>
    </source>
</evidence>
<dbReference type="GO" id="GO:0045292">
    <property type="term" value="P:mRNA cis splicing, via spliceosome"/>
    <property type="evidence" value="ECO:0007669"/>
    <property type="project" value="TreeGrafter"/>
</dbReference>
<evidence type="ECO:0000256" key="4">
    <source>
        <dbReference type="SAM" id="Coils"/>
    </source>
</evidence>
<accession>A0AAP0G8H0</accession>